<protein>
    <submittedName>
        <fullName evidence="2">Uncharacterized protein</fullName>
    </submittedName>
</protein>
<feature type="compositionally biased region" description="Polar residues" evidence="1">
    <location>
        <begin position="60"/>
        <end position="79"/>
    </location>
</feature>
<name>A0A8X7YCB8_POPTO</name>
<dbReference type="Proteomes" id="UP000886885">
    <property type="component" value="Chromosome 15A"/>
</dbReference>
<dbReference type="PANTHER" id="PTHR31968">
    <property type="entry name" value="SERINE/ARGININE-RELATED PROTEIN 53"/>
    <property type="match status" value="1"/>
</dbReference>
<organism evidence="2 3">
    <name type="scientific">Populus tomentosa</name>
    <name type="common">Chinese white poplar</name>
    <dbReference type="NCBI Taxonomy" id="118781"/>
    <lineage>
        <taxon>Eukaryota</taxon>
        <taxon>Viridiplantae</taxon>
        <taxon>Streptophyta</taxon>
        <taxon>Embryophyta</taxon>
        <taxon>Tracheophyta</taxon>
        <taxon>Spermatophyta</taxon>
        <taxon>Magnoliopsida</taxon>
        <taxon>eudicotyledons</taxon>
        <taxon>Gunneridae</taxon>
        <taxon>Pentapetalae</taxon>
        <taxon>rosids</taxon>
        <taxon>fabids</taxon>
        <taxon>Malpighiales</taxon>
        <taxon>Salicaceae</taxon>
        <taxon>Saliceae</taxon>
        <taxon>Populus</taxon>
    </lineage>
</organism>
<keyword evidence="3" id="KW-1185">Reference proteome</keyword>
<feature type="compositionally biased region" description="Basic and acidic residues" evidence="1">
    <location>
        <begin position="85"/>
        <end position="96"/>
    </location>
</feature>
<dbReference type="AlphaFoldDB" id="A0A8X7YCB8"/>
<dbReference type="InterPro" id="IPR034604">
    <property type="entry name" value="SRRP53"/>
</dbReference>
<dbReference type="OrthoDB" id="1939205at2759"/>
<feature type="compositionally biased region" description="Basic and acidic residues" evidence="1">
    <location>
        <begin position="354"/>
        <end position="365"/>
    </location>
</feature>
<feature type="region of interest" description="Disordered" evidence="1">
    <location>
        <begin position="352"/>
        <end position="389"/>
    </location>
</feature>
<gene>
    <name evidence="2" type="ORF">POTOM_049388</name>
</gene>
<dbReference type="GO" id="GO:0005634">
    <property type="term" value="C:nucleus"/>
    <property type="evidence" value="ECO:0007669"/>
    <property type="project" value="TreeGrafter"/>
</dbReference>
<reference evidence="2" key="1">
    <citation type="journal article" date="2020" name="bioRxiv">
        <title>Hybrid origin of Populus tomentosa Carr. identified through genome sequencing and phylogenomic analysis.</title>
        <authorList>
            <person name="An X."/>
            <person name="Gao K."/>
            <person name="Chen Z."/>
            <person name="Li J."/>
            <person name="Yang X."/>
            <person name="Yang X."/>
            <person name="Zhou J."/>
            <person name="Guo T."/>
            <person name="Zhao T."/>
            <person name="Huang S."/>
            <person name="Miao D."/>
            <person name="Khan W.U."/>
            <person name="Rao P."/>
            <person name="Ye M."/>
            <person name="Lei B."/>
            <person name="Liao W."/>
            <person name="Wang J."/>
            <person name="Ji L."/>
            <person name="Li Y."/>
            <person name="Guo B."/>
            <person name="Mustafa N.S."/>
            <person name="Li S."/>
            <person name="Yun Q."/>
            <person name="Keller S.R."/>
            <person name="Mao J."/>
            <person name="Zhang R."/>
            <person name="Strauss S.H."/>
        </authorList>
    </citation>
    <scope>NUCLEOTIDE SEQUENCE</scope>
    <source>
        <strain evidence="2">GM15</strain>
        <tissue evidence="2">Leaf</tissue>
    </source>
</reference>
<feature type="compositionally biased region" description="Basic residues" evidence="1">
    <location>
        <begin position="97"/>
        <end position="132"/>
    </location>
</feature>
<accession>A0A8X7YCB8</accession>
<proteinExistence type="predicted"/>
<comment type="caution">
    <text evidence="2">The sequence shown here is derived from an EMBL/GenBank/DDBJ whole genome shotgun (WGS) entry which is preliminary data.</text>
</comment>
<evidence type="ECO:0000313" key="3">
    <source>
        <dbReference type="Proteomes" id="UP000886885"/>
    </source>
</evidence>
<dbReference type="EMBL" id="JAAWWB010000029">
    <property type="protein sequence ID" value="KAG6747012.1"/>
    <property type="molecule type" value="Genomic_DNA"/>
</dbReference>
<feature type="compositionally biased region" description="Basic and acidic residues" evidence="1">
    <location>
        <begin position="133"/>
        <end position="181"/>
    </location>
</feature>
<dbReference type="PANTHER" id="PTHR31968:SF4">
    <property type="entry name" value="SERINE_ARGININE-RELATED PROTEIN 53"/>
    <property type="match status" value="1"/>
</dbReference>
<feature type="region of interest" description="Disordered" evidence="1">
    <location>
        <begin position="60"/>
        <end position="182"/>
    </location>
</feature>
<evidence type="ECO:0000256" key="1">
    <source>
        <dbReference type="SAM" id="MobiDB-lite"/>
    </source>
</evidence>
<sequence length="389" mass="44733">MEEEKAAAYYEELTRKGEGAARFKQGLGFSANKDVAAPPPRGSALPSSTASFLSNFVKASSPTQASNLERQAQLESIQNKLKKKPKDEASERNRRESGHHRHRSRSRSRERNHRKRSRSKSRERNYRRRSRSRSRERYRDGERRRNRRLETRSRSRGLSPREGRRSEKRRGDDVERERAGNEKNGSIDYSRLIEGYEKMVCLQDLLLVEKNGNEGDFCFKFRIEKMMILCIISPTIDYTPALLCCQTLNTKHYTPAERVKARMKLQLNETAKKDEGMGSGWERFVFNKDAPLDDEEVEAVEDDSALVKHLGQSFRFSAVEAKREEQIKVAHDEAMFGAPSLLACVASDNEIEMDSNRSESKDTDHASSLLSDKVLAKQQGSWRDRARKV</sequence>
<evidence type="ECO:0000313" key="2">
    <source>
        <dbReference type="EMBL" id="KAG6747012.1"/>
    </source>
</evidence>
<dbReference type="GO" id="GO:0000380">
    <property type="term" value="P:alternative mRNA splicing, via spliceosome"/>
    <property type="evidence" value="ECO:0007669"/>
    <property type="project" value="InterPro"/>
</dbReference>
<dbReference type="GO" id="GO:0005737">
    <property type="term" value="C:cytoplasm"/>
    <property type="evidence" value="ECO:0007669"/>
    <property type="project" value="TreeGrafter"/>
</dbReference>